<keyword evidence="4" id="KW-0378">Hydrolase</keyword>
<keyword evidence="6" id="KW-0482">Metalloprotease</keyword>
<dbReference type="Gene3D" id="2.70.70.10">
    <property type="entry name" value="Glucose Permease (Domain IIA)"/>
    <property type="match status" value="1"/>
</dbReference>
<name>A0ABU0X0N4_9PSEU</name>
<dbReference type="SUPFAM" id="SSF51261">
    <property type="entry name" value="Duplicated hybrid motif"/>
    <property type="match status" value="1"/>
</dbReference>
<keyword evidence="2" id="KW-0645">Protease</keyword>
<reference evidence="9 10" key="1">
    <citation type="submission" date="2017-06" db="EMBL/GenBank/DDBJ databases">
        <title>Cultured bacterium strain Saccharothrix yanglingensis Hhs.015.</title>
        <authorList>
            <person name="Xia Y."/>
        </authorList>
    </citation>
    <scope>NUCLEOTIDE SEQUENCE [LARGE SCALE GENOMIC DNA]</scope>
    <source>
        <strain evidence="9 10">Hhs.015</strain>
    </source>
</reference>
<feature type="domain" description="M23ase beta-sheet core" evidence="8">
    <location>
        <begin position="56"/>
        <end position="146"/>
    </location>
</feature>
<evidence type="ECO:0000313" key="10">
    <source>
        <dbReference type="Proteomes" id="UP001225605"/>
    </source>
</evidence>
<comment type="cofactor">
    <cofactor evidence="1">
        <name>Zn(2+)</name>
        <dbReference type="ChEBI" id="CHEBI:29105"/>
    </cofactor>
</comment>
<evidence type="ECO:0000256" key="6">
    <source>
        <dbReference type="ARBA" id="ARBA00023049"/>
    </source>
</evidence>
<evidence type="ECO:0000256" key="7">
    <source>
        <dbReference type="SAM" id="SignalP"/>
    </source>
</evidence>
<keyword evidence="10" id="KW-1185">Reference proteome</keyword>
<feature type="signal peptide" evidence="7">
    <location>
        <begin position="1"/>
        <end position="28"/>
    </location>
</feature>
<evidence type="ECO:0000256" key="4">
    <source>
        <dbReference type="ARBA" id="ARBA00022801"/>
    </source>
</evidence>
<evidence type="ECO:0000256" key="3">
    <source>
        <dbReference type="ARBA" id="ARBA00022723"/>
    </source>
</evidence>
<dbReference type="EMBL" id="NSDM01000007">
    <property type="protein sequence ID" value="MDQ2585688.1"/>
    <property type="molecule type" value="Genomic_DNA"/>
</dbReference>
<dbReference type="CDD" id="cd12797">
    <property type="entry name" value="M23_peptidase"/>
    <property type="match status" value="1"/>
</dbReference>
<keyword evidence="3" id="KW-0479">Metal-binding</keyword>
<dbReference type="InterPro" id="IPR016047">
    <property type="entry name" value="M23ase_b-sheet_dom"/>
</dbReference>
<protein>
    <submittedName>
        <fullName evidence="9">Metalloendopeptidase</fullName>
    </submittedName>
</protein>
<proteinExistence type="predicted"/>
<dbReference type="Proteomes" id="UP001225605">
    <property type="component" value="Unassembled WGS sequence"/>
</dbReference>
<organism evidence="9 10">
    <name type="scientific">Saccharothrix yanglingensis</name>
    <dbReference type="NCBI Taxonomy" id="659496"/>
    <lineage>
        <taxon>Bacteria</taxon>
        <taxon>Bacillati</taxon>
        <taxon>Actinomycetota</taxon>
        <taxon>Actinomycetes</taxon>
        <taxon>Pseudonocardiales</taxon>
        <taxon>Pseudonocardiaceae</taxon>
        <taxon>Saccharothrix</taxon>
    </lineage>
</organism>
<evidence type="ECO:0000259" key="8">
    <source>
        <dbReference type="Pfam" id="PF01551"/>
    </source>
</evidence>
<feature type="chain" id="PRO_5047454093" evidence="7">
    <location>
        <begin position="29"/>
        <end position="256"/>
    </location>
</feature>
<dbReference type="Gene3D" id="2.30.30.40">
    <property type="entry name" value="SH3 Domains"/>
    <property type="match status" value="1"/>
</dbReference>
<dbReference type="InterPro" id="IPR050570">
    <property type="entry name" value="Cell_wall_metabolism_enzyme"/>
</dbReference>
<evidence type="ECO:0000256" key="2">
    <source>
        <dbReference type="ARBA" id="ARBA00022670"/>
    </source>
</evidence>
<evidence type="ECO:0000256" key="1">
    <source>
        <dbReference type="ARBA" id="ARBA00001947"/>
    </source>
</evidence>
<keyword evidence="7" id="KW-0732">Signal</keyword>
<keyword evidence="5" id="KW-0862">Zinc</keyword>
<sequence>MSRARRALVTTLVAPLIGLALVQGEAAAAPNFQLPFPCNQVWEGQTRTNHSPANSVDFNRANDDGDPVVASAGGTVTRVANEGSTSYGRWIEIDHGAGWRTRYAHLSVQRVSVGQSVRIGQRIGDVGTTGGSSGPHLHYEQRLNGADQKIKFNGTQIFYWGSRSYTSRNSCGTSGATGTIGTDSGASVTIRSGPGTTYAAVGSVANGASVTISCQTTGQTVTGKYGTTNLWDKIGSGYVSDAYVYTGSDGRVAPNC</sequence>
<dbReference type="InterPro" id="IPR011055">
    <property type="entry name" value="Dup_hybrid_motif"/>
</dbReference>
<evidence type="ECO:0000313" key="9">
    <source>
        <dbReference type="EMBL" id="MDQ2585688.1"/>
    </source>
</evidence>
<comment type="caution">
    <text evidence="9">The sequence shown here is derived from an EMBL/GenBank/DDBJ whole genome shotgun (WGS) entry which is preliminary data.</text>
</comment>
<dbReference type="RefSeq" id="WP_306746893.1">
    <property type="nucleotide sequence ID" value="NZ_NSDM01000007.1"/>
</dbReference>
<dbReference type="PANTHER" id="PTHR21666:SF288">
    <property type="entry name" value="CELL DIVISION PROTEIN YTFB"/>
    <property type="match status" value="1"/>
</dbReference>
<dbReference type="Pfam" id="PF01551">
    <property type="entry name" value="Peptidase_M23"/>
    <property type="match status" value="1"/>
</dbReference>
<evidence type="ECO:0000256" key="5">
    <source>
        <dbReference type="ARBA" id="ARBA00022833"/>
    </source>
</evidence>
<gene>
    <name evidence="9" type="ORF">CKY47_17195</name>
</gene>
<accession>A0ABU0X0N4</accession>
<dbReference type="PANTHER" id="PTHR21666">
    <property type="entry name" value="PEPTIDASE-RELATED"/>
    <property type="match status" value="1"/>
</dbReference>